<feature type="compositionally biased region" description="Basic and acidic residues" evidence="1">
    <location>
        <begin position="1"/>
        <end position="21"/>
    </location>
</feature>
<keyword evidence="3" id="KW-1185">Reference proteome</keyword>
<reference evidence="2" key="5">
    <citation type="journal article" date="2021" name="G3 (Bethesda)">
        <title>Aegilops tauschii genome assembly Aet v5.0 features greater sequence contiguity and improved annotation.</title>
        <authorList>
            <person name="Wang L."/>
            <person name="Zhu T."/>
            <person name="Rodriguez J.C."/>
            <person name="Deal K.R."/>
            <person name="Dubcovsky J."/>
            <person name="McGuire P.E."/>
            <person name="Lux T."/>
            <person name="Spannagl M."/>
            <person name="Mayer K.F.X."/>
            <person name="Baldrich P."/>
            <person name="Meyers B.C."/>
            <person name="Huo N."/>
            <person name="Gu Y.Q."/>
            <person name="Zhou H."/>
            <person name="Devos K.M."/>
            <person name="Bennetzen J.L."/>
            <person name="Unver T."/>
            <person name="Budak H."/>
            <person name="Gulick P.J."/>
            <person name="Galiba G."/>
            <person name="Kalapos B."/>
            <person name="Nelson D.R."/>
            <person name="Li P."/>
            <person name="You F.M."/>
            <person name="Luo M.C."/>
            <person name="Dvorak J."/>
        </authorList>
    </citation>
    <scope>NUCLEOTIDE SEQUENCE [LARGE SCALE GENOMIC DNA]</scope>
    <source>
        <strain evidence="2">cv. AL8/78</strain>
    </source>
</reference>
<accession>A0A453F5N6</accession>
<reference evidence="3" key="2">
    <citation type="journal article" date="2017" name="Nat. Plants">
        <title>The Aegilops tauschii genome reveals multiple impacts of transposons.</title>
        <authorList>
            <person name="Zhao G."/>
            <person name="Zou C."/>
            <person name="Li K."/>
            <person name="Wang K."/>
            <person name="Li T."/>
            <person name="Gao L."/>
            <person name="Zhang X."/>
            <person name="Wang H."/>
            <person name="Yang Z."/>
            <person name="Liu X."/>
            <person name="Jiang W."/>
            <person name="Mao L."/>
            <person name="Kong X."/>
            <person name="Jiao Y."/>
            <person name="Jia J."/>
        </authorList>
    </citation>
    <scope>NUCLEOTIDE SEQUENCE [LARGE SCALE GENOMIC DNA]</scope>
    <source>
        <strain evidence="3">cv. AL8/78</strain>
    </source>
</reference>
<feature type="compositionally biased region" description="Basic and acidic residues" evidence="1">
    <location>
        <begin position="81"/>
        <end position="98"/>
    </location>
</feature>
<organism evidence="2 3">
    <name type="scientific">Aegilops tauschii subsp. strangulata</name>
    <name type="common">Goatgrass</name>
    <dbReference type="NCBI Taxonomy" id="200361"/>
    <lineage>
        <taxon>Eukaryota</taxon>
        <taxon>Viridiplantae</taxon>
        <taxon>Streptophyta</taxon>
        <taxon>Embryophyta</taxon>
        <taxon>Tracheophyta</taxon>
        <taxon>Spermatophyta</taxon>
        <taxon>Magnoliopsida</taxon>
        <taxon>Liliopsida</taxon>
        <taxon>Poales</taxon>
        <taxon>Poaceae</taxon>
        <taxon>BOP clade</taxon>
        <taxon>Pooideae</taxon>
        <taxon>Triticodae</taxon>
        <taxon>Triticeae</taxon>
        <taxon>Triticinae</taxon>
        <taxon>Aegilops</taxon>
    </lineage>
</organism>
<reference evidence="2" key="3">
    <citation type="journal article" date="2017" name="Nature">
        <title>Genome sequence of the progenitor of the wheat D genome Aegilops tauschii.</title>
        <authorList>
            <person name="Luo M.C."/>
            <person name="Gu Y.Q."/>
            <person name="Puiu D."/>
            <person name="Wang H."/>
            <person name="Twardziok S.O."/>
            <person name="Deal K.R."/>
            <person name="Huo N."/>
            <person name="Zhu T."/>
            <person name="Wang L."/>
            <person name="Wang Y."/>
            <person name="McGuire P.E."/>
            <person name="Liu S."/>
            <person name="Long H."/>
            <person name="Ramasamy R.K."/>
            <person name="Rodriguez J.C."/>
            <person name="Van S.L."/>
            <person name="Yuan L."/>
            <person name="Wang Z."/>
            <person name="Xia Z."/>
            <person name="Xiao L."/>
            <person name="Anderson O.D."/>
            <person name="Ouyang S."/>
            <person name="Liang Y."/>
            <person name="Zimin A.V."/>
            <person name="Pertea G."/>
            <person name="Qi P."/>
            <person name="Bennetzen J.L."/>
            <person name="Dai X."/>
            <person name="Dawson M.W."/>
            <person name="Muller H.G."/>
            <person name="Kugler K."/>
            <person name="Rivarola-Duarte L."/>
            <person name="Spannagl M."/>
            <person name="Mayer K.F.X."/>
            <person name="Lu F.H."/>
            <person name="Bevan M.W."/>
            <person name="Leroy P."/>
            <person name="Li P."/>
            <person name="You F.M."/>
            <person name="Sun Q."/>
            <person name="Liu Z."/>
            <person name="Lyons E."/>
            <person name="Wicker T."/>
            <person name="Salzberg S.L."/>
            <person name="Devos K.M."/>
            <person name="Dvorak J."/>
        </authorList>
    </citation>
    <scope>NUCLEOTIDE SEQUENCE [LARGE SCALE GENOMIC DNA]</scope>
    <source>
        <strain evidence="2">cv. AL8/78</strain>
    </source>
</reference>
<proteinExistence type="predicted"/>
<reference evidence="2" key="4">
    <citation type="submission" date="2019-03" db="UniProtKB">
        <authorList>
            <consortium name="EnsemblPlants"/>
        </authorList>
    </citation>
    <scope>IDENTIFICATION</scope>
</reference>
<feature type="region of interest" description="Disordered" evidence="1">
    <location>
        <begin position="1"/>
        <end position="47"/>
    </location>
</feature>
<dbReference type="Proteomes" id="UP000015105">
    <property type="component" value="Chromosome 3D"/>
</dbReference>
<dbReference type="Gramene" id="AET3Gv20579600.3">
    <property type="protein sequence ID" value="AET3Gv20579600.3"/>
    <property type="gene ID" value="AET3Gv20579600"/>
</dbReference>
<evidence type="ECO:0000313" key="2">
    <source>
        <dbReference type="EnsemblPlants" id="AET3Gv20579600.3"/>
    </source>
</evidence>
<name>A0A453F5N6_AEGTS</name>
<dbReference type="AlphaFoldDB" id="A0A453F5N6"/>
<evidence type="ECO:0000256" key="1">
    <source>
        <dbReference type="SAM" id="MobiDB-lite"/>
    </source>
</evidence>
<feature type="compositionally biased region" description="Basic and acidic residues" evidence="1">
    <location>
        <begin position="108"/>
        <end position="122"/>
    </location>
</feature>
<sequence length="122" mass="13457">LDPLDLARPRVPGDPEPERRRSSSAKELVSSGNGYSEHGKKRKDRVEETVVDVVSDRWNSGVCEDHLVEKRSKSEVFGPVDVEKQAEKPKASGDEPKRSSRRTAGSDGRAEEVVSKSDSGKR</sequence>
<evidence type="ECO:0000313" key="3">
    <source>
        <dbReference type="Proteomes" id="UP000015105"/>
    </source>
</evidence>
<protein>
    <submittedName>
        <fullName evidence="2">Uncharacterized protein</fullName>
    </submittedName>
</protein>
<dbReference type="EnsemblPlants" id="AET3Gv20579600.3">
    <property type="protein sequence ID" value="AET3Gv20579600.3"/>
    <property type="gene ID" value="AET3Gv20579600"/>
</dbReference>
<feature type="region of interest" description="Disordered" evidence="1">
    <location>
        <begin position="69"/>
        <end position="122"/>
    </location>
</feature>
<reference evidence="3" key="1">
    <citation type="journal article" date="2014" name="Science">
        <title>Ancient hybridizations among the ancestral genomes of bread wheat.</title>
        <authorList>
            <consortium name="International Wheat Genome Sequencing Consortium,"/>
            <person name="Marcussen T."/>
            <person name="Sandve S.R."/>
            <person name="Heier L."/>
            <person name="Spannagl M."/>
            <person name="Pfeifer M."/>
            <person name="Jakobsen K.S."/>
            <person name="Wulff B.B."/>
            <person name="Steuernagel B."/>
            <person name="Mayer K.F."/>
            <person name="Olsen O.A."/>
        </authorList>
    </citation>
    <scope>NUCLEOTIDE SEQUENCE [LARGE SCALE GENOMIC DNA]</scope>
    <source>
        <strain evidence="3">cv. AL8/78</strain>
    </source>
</reference>